<dbReference type="PIRSF" id="PIRSF000410">
    <property type="entry name" value="CheR"/>
    <property type="match status" value="1"/>
</dbReference>
<evidence type="ECO:0000256" key="4">
    <source>
        <dbReference type="ARBA" id="ARBA00022679"/>
    </source>
</evidence>
<dbReference type="PANTHER" id="PTHR24422">
    <property type="entry name" value="CHEMOTAXIS PROTEIN METHYLTRANSFERASE"/>
    <property type="match status" value="1"/>
</dbReference>
<dbReference type="Proteomes" id="UP000000739">
    <property type="component" value="Chromosome"/>
</dbReference>
<dbReference type="SUPFAM" id="SSF53335">
    <property type="entry name" value="S-adenosyl-L-methionine-dependent methyltransferases"/>
    <property type="match status" value="1"/>
</dbReference>
<keyword evidence="3 7" id="KW-0489">Methyltransferase</keyword>
<dbReference type="eggNOG" id="COG1352">
    <property type="taxonomic scope" value="Bacteria"/>
</dbReference>
<protein>
    <recommendedName>
        <fullName evidence="2">protein-glutamate O-methyltransferase</fullName>
        <ecNumber evidence="2">2.1.1.80</ecNumber>
    </recommendedName>
</protein>
<dbReference type="PANTHER" id="PTHR24422:SF26">
    <property type="entry name" value="CHEMOTAXIS PROTEIN METHYLTRANSFERASE"/>
    <property type="match status" value="1"/>
</dbReference>
<dbReference type="InterPro" id="IPR022641">
    <property type="entry name" value="CheR_N"/>
</dbReference>
<evidence type="ECO:0000313" key="8">
    <source>
        <dbReference type="Proteomes" id="UP000000739"/>
    </source>
</evidence>
<name>B8FAJ3_DESAL</name>
<dbReference type="InterPro" id="IPR022642">
    <property type="entry name" value="CheR_C"/>
</dbReference>
<dbReference type="InterPro" id="IPR029063">
    <property type="entry name" value="SAM-dependent_MTases_sf"/>
</dbReference>
<gene>
    <name evidence="7" type="ordered locus">Dalk_1591</name>
</gene>
<accession>B8FAJ3</accession>
<proteinExistence type="predicted"/>
<dbReference type="GO" id="GO:0032259">
    <property type="term" value="P:methylation"/>
    <property type="evidence" value="ECO:0007669"/>
    <property type="project" value="UniProtKB-KW"/>
</dbReference>
<dbReference type="HOGENOM" id="CLU_025854_0_0_7"/>
<dbReference type="RefSeq" id="WP_012610723.1">
    <property type="nucleotide sequence ID" value="NC_011768.1"/>
</dbReference>
<dbReference type="PRINTS" id="PR00996">
    <property type="entry name" value="CHERMTFRASE"/>
</dbReference>
<dbReference type="EC" id="2.1.1.80" evidence="2"/>
<keyword evidence="8" id="KW-1185">Reference proteome</keyword>
<dbReference type="Pfam" id="PF01739">
    <property type="entry name" value="CheR"/>
    <property type="match status" value="1"/>
</dbReference>
<reference evidence="7 8" key="1">
    <citation type="journal article" date="2012" name="Environ. Microbiol.">
        <title>The genome sequence of Desulfatibacillum alkenivorans AK-01: a blueprint for anaerobic alkane oxidation.</title>
        <authorList>
            <person name="Callaghan A.V."/>
            <person name="Morris B.E."/>
            <person name="Pereira I.A."/>
            <person name="McInerney M.J."/>
            <person name="Austin R.N."/>
            <person name="Groves J.T."/>
            <person name="Kukor J.J."/>
            <person name="Suflita J.M."/>
            <person name="Young L.Y."/>
            <person name="Zylstra G.J."/>
            <person name="Wawrik B."/>
        </authorList>
    </citation>
    <scope>NUCLEOTIDE SEQUENCE [LARGE SCALE GENOMIC DNA]</scope>
    <source>
        <strain evidence="7 8">AK-01</strain>
    </source>
</reference>
<dbReference type="AlphaFoldDB" id="B8FAJ3"/>
<dbReference type="InterPro" id="IPR026024">
    <property type="entry name" value="Chemotaxis_MeTrfase_CheR"/>
</dbReference>
<feature type="domain" description="CheR-type methyltransferase" evidence="6">
    <location>
        <begin position="1"/>
        <end position="258"/>
    </location>
</feature>
<dbReference type="KEGG" id="dal:Dalk_1591"/>
<keyword evidence="5" id="KW-0949">S-adenosyl-L-methionine</keyword>
<dbReference type="Gene3D" id="3.40.50.150">
    <property type="entry name" value="Vaccinia Virus protein VP39"/>
    <property type="match status" value="1"/>
</dbReference>
<dbReference type="PROSITE" id="PS50123">
    <property type="entry name" value="CHER"/>
    <property type="match status" value="1"/>
</dbReference>
<dbReference type="Gene3D" id="1.10.155.10">
    <property type="entry name" value="Chemotaxis receptor methyltransferase CheR, N-terminal domain"/>
    <property type="match status" value="1"/>
</dbReference>
<evidence type="ECO:0000259" key="6">
    <source>
        <dbReference type="PROSITE" id="PS50123"/>
    </source>
</evidence>
<evidence type="ECO:0000256" key="2">
    <source>
        <dbReference type="ARBA" id="ARBA00012534"/>
    </source>
</evidence>
<organism evidence="7 8">
    <name type="scientific">Desulfatibacillum aliphaticivorans</name>
    <dbReference type="NCBI Taxonomy" id="218208"/>
    <lineage>
        <taxon>Bacteria</taxon>
        <taxon>Pseudomonadati</taxon>
        <taxon>Thermodesulfobacteriota</taxon>
        <taxon>Desulfobacteria</taxon>
        <taxon>Desulfobacterales</taxon>
        <taxon>Desulfatibacillaceae</taxon>
        <taxon>Desulfatibacillum</taxon>
    </lineage>
</organism>
<evidence type="ECO:0000256" key="3">
    <source>
        <dbReference type="ARBA" id="ARBA00022603"/>
    </source>
</evidence>
<dbReference type="Pfam" id="PF03705">
    <property type="entry name" value="CheR_N"/>
    <property type="match status" value="1"/>
</dbReference>
<evidence type="ECO:0000256" key="1">
    <source>
        <dbReference type="ARBA" id="ARBA00001541"/>
    </source>
</evidence>
<dbReference type="SUPFAM" id="SSF47757">
    <property type="entry name" value="Chemotaxis receptor methyltransferase CheR, N-terminal domain"/>
    <property type="match status" value="1"/>
</dbReference>
<dbReference type="CDD" id="cd02440">
    <property type="entry name" value="AdoMet_MTases"/>
    <property type="match status" value="1"/>
</dbReference>
<dbReference type="InterPro" id="IPR036804">
    <property type="entry name" value="CheR_N_sf"/>
</dbReference>
<evidence type="ECO:0000256" key="5">
    <source>
        <dbReference type="ARBA" id="ARBA00022691"/>
    </source>
</evidence>
<dbReference type="InterPro" id="IPR000780">
    <property type="entry name" value="CheR_MeTrfase"/>
</dbReference>
<keyword evidence="4 7" id="KW-0808">Transferase</keyword>
<sequence>MHDTTISTKDFQMLAGIVYQETGISLSDNKVDLVKARIAKRMRTTRIPSLKEYINVIENDASEFCCFIDAMTTNHTYFFRENKHIEYMVENLPQGPMHRIWSAACSSGEEPYSMAIQLAEAGRKFEIHASDISDTMLETASKGIYPKDRTRSVPVPLVRRYFQQGQNKWDGYFKVKKELREKISFFKYNLISDPPRDEYDVIFCRNVMIYFDHETRQHVVNKLYQSLRPGGMFAIGQSESLVGVEHPFKYLRPSIYCK</sequence>
<dbReference type="GO" id="GO:0008983">
    <property type="term" value="F:protein-glutamate O-methyltransferase activity"/>
    <property type="evidence" value="ECO:0007669"/>
    <property type="project" value="UniProtKB-EC"/>
</dbReference>
<dbReference type="EMBL" id="CP001322">
    <property type="protein sequence ID" value="ACL03289.1"/>
    <property type="molecule type" value="Genomic_DNA"/>
</dbReference>
<comment type="catalytic activity">
    <reaction evidence="1">
        <text>L-glutamyl-[protein] + S-adenosyl-L-methionine = [protein]-L-glutamate 5-O-methyl ester + S-adenosyl-L-homocysteine</text>
        <dbReference type="Rhea" id="RHEA:24452"/>
        <dbReference type="Rhea" id="RHEA-COMP:10208"/>
        <dbReference type="Rhea" id="RHEA-COMP:10311"/>
        <dbReference type="ChEBI" id="CHEBI:29973"/>
        <dbReference type="ChEBI" id="CHEBI:57856"/>
        <dbReference type="ChEBI" id="CHEBI:59789"/>
        <dbReference type="ChEBI" id="CHEBI:82795"/>
        <dbReference type="EC" id="2.1.1.80"/>
    </reaction>
</comment>
<evidence type="ECO:0000313" key="7">
    <source>
        <dbReference type="EMBL" id="ACL03289.1"/>
    </source>
</evidence>
<dbReference type="InterPro" id="IPR050903">
    <property type="entry name" value="Bact_Chemotaxis_MeTrfase"/>
</dbReference>
<dbReference type="SMART" id="SM00138">
    <property type="entry name" value="MeTrc"/>
    <property type="match status" value="1"/>
</dbReference>